<gene>
    <name evidence="1" type="ORF">GCM10022247_05480</name>
</gene>
<accession>A0ABP7QYL9</accession>
<proteinExistence type="predicted"/>
<comment type="caution">
    <text evidence="1">The sequence shown here is derived from an EMBL/GenBank/DDBJ whole genome shotgun (WGS) entry which is preliminary data.</text>
</comment>
<evidence type="ECO:0000313" key="1">
    <source>
        <dbReference type="EMBL" id="GAA3989768.1"/>
    </source>
</evidence>
<dbReference type="EMBL" id="BAABAL010000004">
    <property type="protein sequence ID" value="GAA3989768.1"/>
    <property type="molecule type" value="Genomic_DNA"/>
</dbReference>
<organism evidence="1 2">
    <name type="scientific">Allokutzneria multivorans</name>
    <dbReference type="NCBI Taxonomy" id="1142134"/>
    <lineage>
        <taxon>Bacteria</taxon>
        <taxon>Bacillati</taxon>
        <taxon>Actinomycetota</taxon>
        <taxon>Actinomycetes</taxon>
        <taxon>Pseudonocardiales</taxon>
        <taxon>Pseudonocardiaceae</taxon>
        <taxon>Allokutzneria</taxon>
    </lineage>
</organism>
<dbReference type="Proteomes" id="UP001501747">
    <property type="component" value="Unassembled WGS sequence"/>
</dbReference>
<name>A0ABP7QYL9_9PSEU</name>
<keyword evidence="2" id="KW-1185">Reference proteome</keyword>
<evidence type="ECO:0000313" key="2">
    <source>
        <dbReference type="Proteomes" id="UP001501747"/>
    </source>
</evidence>
<sequence>MLFVQAMDSSPAMAAGLPDNPDYLAAQRIYLVVTQKHPRTRRAVG</sequence>
<protein>
    <submittedName>
        <fullName evidence="1">Uncharacterized protein</fullName>
    </submittedName>
</protein>
<reference evidence="2" key="1">
    <citation type="journal article" date="2019" name="Int. J. Syst. Evol. Microbiol.">
        <title>The Global Catalogue of Microorganisms (GCM) 10K type strain sequencing project: providing services to taxonomists for standard genome sequencing and annotation.</title>
        <authorList>
            <consortium name="The Broad Institute Genomics Platform"/>
            <consortium name="The Broad Institute Genome Sequencing Center for Infectious Disease"/>
            <person name="Wu L."/>
            <person name="Ma J."/>
        </authorList>
    </citation>
    <scope>NUCLEOTIDE SEQUENCE [LARGE SCALE GENOMIC DNA]</scope>
    <source>
        <strain evidence="2">JCM 17342</strain>
    </source>
</reference>